<evidence type="ECO:0000256" key="4">
    <source>
        <dbReference type="ARBA" id="ARBA00022692"/>
    </source>
</evidence>
<proteinExistence type="inferred from homology"/>
<dbReference type="PIRSF" id="PIRSF006066">
    <property type="entry name" value="HI0050"/>
    <property type="match status" value="1"/>
</dbReference>
<dbReference type="EMBL" id="FNCS01000001">
    <property type="protein sequence ID" value="SDG27007.1"/>
    <property type="molecule type" value="Genomic_DNA"/>
</dbReference>
<feature type="transmembrane region" description="Helical" evidence="7">
    <location>
        <begin position="239"/>
        <end position="257"/>
    </location>
</feature>
<dbReference type="GO" id="GO:0022857">
    <property type="term" value="F:transmembrane transporter activity"/>
    <property type="evidence" value="ECO:0007669"/>
    <property type="project" value="UniProtKB-UniRule"/>
</dbReference>
<dbReference type="PANTHER" id="PTHR33362">
    <property type="entry name" value="SIALIC ACID TRAP TRANSPORTER PERMEASE PROTEIN SIAT-RELATED"/>
    <property type="match status" value="1"/>
</dbReference>
<feature type="domain" description="TRAP C4-dicarboxylate transport system permease DctM subunit" evidence="8">
    <location>
        <begin position="6"/>
        <end position="413"/>
    </location>
</feature>
<evidence type="ECO:0000256" key="1">
    <source>
        <dbReference type="ARBA" id="ARBA00004429"/>
    </source>
</evidence>
<evidence type="ECO:0000256" key="3">
    <source>
        <dbReference type="ARBA" id="ARBA00022519"/>
    </source>
</evidence>
<feature type="transmembrane region" description="Helical" evidence="7">
    <location>
        <begin position="269"/>
        <end position="291"/>
    </location>
</feature>
<comment type="similarity">
    <text evidence="7">Belongs to the TRAP transporter large permease family.</text>
</comment>
<keyword evidence="3 7" id="KW-0997">Cell inner membrane</keyword>
<sequence length="421" mass="44792">MWTGATFFFAMLVGAPIGICLCIAAIIFLYAEGNTLLFASYPTQMFDSAGNYGLIAIPLFILIGDIMNEGGITGRIVRMALAFVGSLRGGLAYVNLVANMFVASIMGSASSQVAVMSRVMVPEMERQGYRRDFAAGLTVYSGILGPIIPPSIMFVVYSVLAQISVGDMLLSGLVPGLMLAGSFLVLIAILGLFYPYPVNEPQPFPARLRAVRDGLPTLLIPFVIVGSIMGGFANPTEAAAVGALAAFLIGWLWVGDLKVSAMPRILMRAAGYSAIILFLVAAAGVFSWVLTYGRVPQQVAAWIQTVATDPISFMLLVNLILLLIGTVIDGAPALIMTVPILLPIATEIYGIDPFHFGVVVVVNLVLGFMTPPVGLCLYVASAVTGVKPSRLFIVTLPFFFVTVAILVILSVFPFFSTVLSR</sequence>
<comment type="subcellular location">
    <subcellularLocation>
        <location evidence="1 7">Cell inner membrane</location>
        <topology evidence="1 7">Multi-pass membrane protein</topology>
    </subcellularLocation>
</comment>
<dbReference type="Pfam" id="PF06808">
    <property type="entry name" value="DctM"/>
    <property type="match status" value="1"/>
</dbReference>
<comment type="caution">
    <text evidence="7">Lacks conserved residue(s) required for the propagation of feature annotation.</text>
</comment>
<dbReference type="InterPro" id="IPR004681">
    <property type="entry name" value="TRAP_DctM"/>
</dbReference>
<accession>A0A1G7SV92</accession>
<name>A0A1G7SV92_9HYPH</name>
<gene>
    <name evidence="9" type="ORF">SAMN04487974_101752</name>
</gene>
<keyword evidence="7" id="KW-0813">Transport</keyword>
<feature type="transmembrane region" description="Helical" evidence="7">
    <location>
        <begin position="49"/>
        <end position="67"/>
    </location>
</feature>
<evidence type="ECO:0000256" key="5">
    <source>
        <dbReference type="ARBA" id="ARBA00022989"/>
    </source>
</evidence>
<feature type="transmembrane region" description="Helical" evidence="7">
    <location>
        <begin position="133"/>
        <end position="160"/>
    </location>
</feature>
<dbReference type="Proteomes" id="UP000199495">
    <property type="component" value="Unassembled WGS sequence"/>
</dbReference>
<feature type="transmembrane region" description="Helical" evidence="7">
    <location>
        <begin position="354"/>
        <end position="380"/>
    </location>
</feature>
<evidence type="ECO:0000256" key="2">
    <source>
        <dbReference type="ARBA" id="ARBA00022475"/>
    </source>
</evidence>
<evidence type="ECO:0000259" key="8">
    <source>
        <dbReference type="Pfam" id="PF06808"/>
    </source>
</evidence>
<dbReference type="RefSeq" id="WP_090591672.1">
    <property type="nucleotide sequence ID" value="NZ_FNCS01000001.1"/>
</dbReference>
<evidence type="ECO:0000256" key="6">
    <source>
        <dbReference type="ARBA" id="ARBA00023136"/>
    </source>
</evidence>
<dbReference type="OrthoDB" id="7824289at2"/>
<evidence type="ECO:0000313" key="10">
    <source>
        <dbReference type="Proteomes" id="UP000199495"/>
    </source>
</evidence>
<keyword evidence="6 7" id="KW-0472">Membrane</keyword>
<comment type="function">
    <text evidence="7">Part of the tripartite ATP-independent periplasmic (TRAP) transport system.</text>
</comment>
<keyword evidence="5 7" id="KW-1133">Transmembrane helix</keyword>
<dbReference type="NCBIfam" id="TIGR00786">
    <property type="entry name" value="dctM"/>
    <property type="match status" value="1"/>
</dbReference>
<organism evidence="9 10">
    <name type="scientific">Pelagibacterium luteolum</name>
    <dbReference type="NCBI Taxonomy" id="440168"/>
    <lineage>
        <taxon>Bacteria</taxon>
        <taxon>Pseudomonadati</taxon>
        <taxon>Pseudomonadota</taxon>
        <taxon>Alphaproteobacteria</taxon>
        <taxon>Hyphomicrobiales</taxon>
        <taxon>Devosiaceae</taxon>
        <taxon>Pelagibacterium</taxon>
    </lineage>
</organism>
<dbReference type="InterPro" id="IPR010656">
    <property type="entry name" value="DctM"/>
</dbReference>
<feature type="transmembrane region" description="Helical" evidence="7">
    <location>
        <begin position="172"/>
        <end position="194"/>
    </location>
</feature>
<evidence type="ECO:0000313" key="9">
    <source>
        <dbReference type="EMBL" id="SDG27007.1"/>
    </source>
</evidence>
<feature type="transmembrane region" description="Helical" evidence="7">
    <location>
        <begin position="392"/>
        <end position="415"/>
    </location>
</feature>
<feature type="transmembrane region" description="Helical" evidence="7">
    <location>
        <begin position="215"/>
        <end position="233"/>
    </location>
</feature>
<keyword evidence="10" id="KW-1185">Reference proteome</keyword>
<feature type="transmembrane region" description="Helical" evidence="7">
    <location>
        <begin position="7"/>
        <end position="29"/>
    </location>
</feature>
<reference evidence="9 10" key="1">
    <citation type="submission" date="2016-10" db="EMBL/GenBank/DDBJ databases">
        <authorList>
            <person name="de Groot N.N."/>
        </authorList>
    </citation>
    <scope>NUCLEOTIDE SEQUENCE [LARGE SCALE GENOMIC DNA]</scope>
    <source>
        <strain evidence="9 10">CGMCC 1.10267</strain>
    </source>
</reference>
<dbReference type="GO" id="GO:0005886">
    <property type="term" value="C:plasma membrane"/>
    <property type="evidence" value="ECO:0007669"/>
    <property type="project" value="UniProtKB-SubCell"/>
</dbReference>
<feature type="transmembrane region" description="Helical" evidence="7">
    <location>
        <begin position="311"/>
        <end position="342"/>
    </location>
</feature>
<evidence type="ECO:0000256" key="7">
    <source>
        <dbReference type="RuleBase" id="RU369079"/>
    </source>
</evidence>
<comment type="subunit">
    <text evidence="7">The complex comprises the extracytoplasmic solute receptor protein and the two transmembrane proteins.</text>
</comment>
<keyword evidence="2" id="KW-1003">Cell membrane</keyword>
<dbReference type="PANTHER" id="PTHR33362:SF2">
    <property type="entry name" value="TRAP TRANSPORTER LARGE PERMEASE PROTEIN"/>
    <property type="match status" value="1"/>
</dbReference>
<dbReference type="STRING" id="440168.SAMN04487974_101752"/>
<protein>
    <recommendedName>
        <fullName evidence="7">TRAP transporter large permease protein</fullName>
    </recommendedName>
</protein>
<dbReference type="AlphaFoldDB" id="A0A1G7SV92"/>
<keyword evidence="4 7" id="KW-0812">Transmembrane</keyword>